<gene>
    <name evidence="1" type="ORF">FUT82_14370</name>
</gene>
<protein>
    <submittedName>
        <fullName evidence="1">Transposase family protein</fullName>
    </submittedName>
</protein>
<dbReference type="EMBL" id="CP042817">
    <property type="protein sequence ID" value="QEJ99688.1"/>
    <property type="molecule type" value="Genomic_DNA"/>
</dbReference>
<name>A0AAE6M8Q2_TREPH</name>
<dbReference type="Proteomes" id="UP000323594">
    <property type="component" value="Chromosome"/>
</dbReference>
<proteinExistence type="predicted"/>
<organism evidence="1 2">
    <name type="scientific">Treponema phagedenis</name>
    <dbReference type="NCBI Taxonomy" id="162"/>
    <lineage>
        <taxon>Bacteria</taxon>
        <taxon>Pseudomonadati</taxon>
        <taxon>Spirochaetota</taxon>
        <taxon>Spirochaetia</taxon>
        <taxon>Spirochaetales</taxon>
        <taxon>Treponemataceae</taxon>
        <taxon>Treponema</taxon>
    </lineage>
</organism>
<evidence type="ECO:0000313" key="1">
    <source>
        <dbReference type="EMBL" id="QEJ99688.1"/>
    </source>
</evidence>
<dbReference type="AlphaFoldDB" id="A0AAE6M8Q2"/>
<sequence>MTVTEELTDTRRQWQVKHTVSDIIFVVLVATIANTDEYEKPT</sequence>
<reference evidence="1 2" key="1">
    <citation type="submission" date="2019-08" db="EMBL/GenBank/DDBJ databases">
        <authorList>
            <person name="Kuhnert P."/>
        </authorList>
    </citation>
    <scope>NUCLEOTIDE SEQUENCE [LARGE SCALE GENOMIC DNA]</scope>
    <source>
        <strain evidence="1 2">B36.5</strain>
    </source>
</reference>
<evidence type="ECO:0000313" key="2">
    <source>
        <dbReference type="Proteomes" id="UP000323594"/>
    </source>
</evidence>
<accession>A0AAE6M8Q2</accession>